<evidence type="ECO:0000256" key="1">
    <source>
        <dbReference type="SAM" id="MobiDB-lite"/>
    </source>
</evidence>
<reference evidence="2" key="1">
    <citation type="journal article" date="2021" name="Sci. Adv.">
        <title>The American lobster genome reveals insights on longevity, neural, and immune adaptations.</title>
        <authorList>
            <person name="Polinski J.M."/>
            <person name="Zimin A.V."/>
            <person name="Clark K.F."/>
            <person name="Kohn A.B."/>
            <person name="Sadowski N."/>
            <person name="Timp W."/>
            <person name="Ptitsyn A."/>
            <person name="Khanna P."/>
            <person name="Romanova D.Y."/>
            <person name="Williams P."/>
            <person name="Greenwood S.J."/>
            <person name="Moroz L.L."/>
            <person name="Walt D.R."/>
            <person name="Bodnar A.G."/>
        </authorList>
    </citation>
    <scope>NUCLEOTIDE SEQUENCE</scope>
    <source>
        <strain evidence="2">GMGI-L3</strain>
    </source>
</reference>
<gene>
    <name evidence="2" type="ORF">Hamer_G021328</name>
</gene>
<evidence type="ECO:0000313" key="3">
    <source>
        <dbReference type="Proteomes" id="UP000747542"/>
    </source>
</evidence>
<comment type="caution">
    <text evidence="2">The sequence shown here is derived from an EMBL/GenBank/DDBJ whole genome shotgun (WGS) entry which is preliminary data.</text>
</comment>
<name>A0A8J5JE38_HOMAM</name>
<dbReference type="AlphaFoldDB" id="A0A8J5JE38"/>
<organism evidence="2 3">
    <name type="scientific">Homarus americanus</name>
    <name type="common">American lobster</name>
    <dbReference type="NCBI Taxonomy" id="6706"/>
    <lineage>
        <taxon>Eukaryota</taxon>
        <taxon>Metazoa</taxon>
        <taxon>Ecdysozoa</taxon>
        <taxon>Arthropoda</taxon>
        <taxon>Crustacea</taxon>
        <taxon>Multicrustacea</taxon>
        <taxon>Malacostraca</taxon>
        <taxon>Eumalacostraca</taxon>
        <taxon>Eucarida</taxon>
        <taxon>Decapoda</taxon>
        <taxon>Pleocyemata</taxon>
        <taxon>Astacidea</taxon>
        <taxon>Nephropoidea</taxon>
        <taxon>Nephropidae</taxon>
        <taxon>Homarus</taxon>
    </lineage>
</organism>
<proteinExistence type="predicted"/>
<keyword evidence="3" id="KW-1185">Reference proteome</keyword>
<sequence length="327" mass="35253">MVLQPRKRYSDLQDPPASTLPTRDITGGRINALYDQYKGCTNSSSYLPRFMKQTLALVQWLMQECEKQQLPVICKVNISNVALDSTKRLPMKDDTDDDCFTYSIAFDDFSCPSGGSTPSATALAGYSYSQGCTTPLGYLQYNLTYFSPAITSTRTAGPLLSRGPSDLKLVRGESVAPVGRIMGVKEASIRTIKKSEATIGASVAGGTSKMSNKRLSPCVGKLLLGVAEEEDDGGVDGTKNCELELGDSSELSKYKTATDLLNSSATNSLNLLASRPPPQVLPLQLASWSLYHDTPAGDTDTPAGNTDTPADDRHLFVIQSHLMMNIT</sequence>
<accession>A0A8J5JE38</accession>
<feature type="region of interest" description="Disordered" evidence="1">
    <location>
        <begin position="1"/>
        <end position="23"/>
    </location>
</feature>
<dbReference type="EMBL" id="JAHLQT010040102">
    <property type="protein sequence ID" value="KAG7156090.1"/>
    <property type="molecule type" value="Genomic_DNA"/>
</dbReference>
<protein>
    <submittedName>
        <fullName evidence="2">Uncharacterized protein</fullName>
    </submittedName>
</protein>
<dbReference type="Proteomes" id="UP000747542">
    <property type="component" value="Unassembled WGS sequence"/>
</dbReference>
<evidence type="ECO:0000313" key="2">
    <source>
        <dbReference type="EMBL" id="KAG7156090.1"/>
    </source>
</evidence>